<keyword evidence="2" id="KW-0378">Hydrolase</keyword>
<dbReference type="GO" id="GO:0047669">
    <property type="term" value="F:amylosucrase activity"/>
    <property type="evidence" value="ECO:0007669"/>
    <property type="project" value="InterPro"/>
</dbReference>
<evidence type="ECO:0000313" key="2">
    <source>
        <dbReference type="EMBL" id="SPF67139.1"/>
    </source>
</evidence>
<gene>
    <name evidence="2" type="ORF">PROPJV5_0150</name>
</gene>
<keyword evidence="3" id="KW-1185">Reference proteome</keyword>
<name>A0A375I174_9ACTN</name>
<dbReference type="GO" id="GO:0005975">
    <property type="term" value="P:carbohydrate metabolic process"/>
    <property type="evidence" value="ECO:0007669"/>
    <property type="project" value="InterPro"/>
</dbReference>
<dbReference type="Proteomes" id="UP000265962">
    <property type="component" value="Unassembled WGS sequence"/>
</dbReference>
<dbReference type="InterPro" id="IPR013780">
    <property type="entry name" value="Glyco_hydro_b"/>
</dbReference>
<proteinExistence type="predicted"/>
<dbReference type="SMART" id="SM00642">
    <property type="entry name" value="Aamy"/>
    <property type="match status" value="1"/>
</dbReference>
<dbReference type="PANTHER" id="PTHR10357:SF213">
    <property type="entry name" value="ALPHA AMYLASE CATALYTIC REGION"/>
    <property type="match status" value="1"/>
</dbReference>
<dbReference type="Gene3D" id="3.90.400.10">
    <property type="entry name" value="Oligo-1,6-glucosidase, Domain 2"/>
    <property type="match status" value="1"/>
</dbReference>
<dbReference type="InterPro" id="IPR044077">
    <property type="entry name" value="Amylosucrase"/>
</dbReference>
<dbReference type="OrthoDB" id="9043248at2"/>
<dbReference type="Pfam" id="PF22582">
    <property type="entry name" value="Amylosucrase_C-like"/>
    <property type="match status" value="1"/>
</dbReference>
<dbReference type="GO" id="GO:0016787">
    <property type="term" value="F:hydrolase activity"/>
    <property type="evidence" value="ECO:0007669"/>
    <property type="project" value="UniProtKB-KW"/>
</dbReference>
<accession>A0A375I174</accession>
<dbReference type="AlphaFoldDB" id="A0A375I174"/>
<sequence>MSLDAPARQSFDLRWDRYAPQIAVCLARLFPDRAYEVTERLYAILESAIEQRSAELRRLDEERLLLPDWLQQPDMVGYVCYANRFAGDLQGVKNHVDYLHGLGVRYLHIMPFLKPRPGANDGGYAVADYRMIRPELGTMDDLEELTAELRANDISLVMDLVINHVAREHEWAARARAGETRYRDYFLMYPDRSVPDAYERTLPEIFPDFAPGNFTWDDEAGAWVWTTFNDYQWDLNWANPDVLCEFVDLMCWLANKGVEVFRLDAIAFIWKRMGTNCQNQPEVHDLTQIMRACMRIAAPAVAFKAEAIVSPEDLMAYLGTGEHYGLVSDMAYHNELMVQLWNCMATADAKMAEVALANMPVKPPSTTWATYVRGHDDIGWAISDADAAAVGVDGYEHRRFLSDFYSGQYKTSFARGLVFQDNPLTGDRRISGSAASLAGLEKALDEGDEHGVDMAIARILLMYTLICGYGGVPVIYMGDELGLLNDMDYARDPAHADDNRWAHRPFMDWDLVERVRNGEDLPATRLDRAIRHALQVRATVPQLHASVASEVVPSPDPRILILKREHPLGPLIELYNMSEQRVDLHHSVLTQHLGYTARELIGGYDYDLRPATIGIWPYQAAWFIAS</sequence>
<dbReference type="SUPFAM" id="SSF51445">
    <property type="entry name" value="(Trans)glycosidases"/>
    <property type="match status" value="1"/>
</dbReference>
<dbReference type="Gene3D" id="1.10.1740.10">
    <property type="match status" value="1"/>
</dbReference>
<dbReference type="Gene3D" id="2.60.40.1180">
    <property type="entry name" value="Golgi alpha-mannosidase II"/>
    <property type="match status" value="1"/>
</dbReference>
<dbReference type="Pfam" id="PF00128">
    <property type="entry name" value="Alpha-amylase"/>
    <property type="match status" value="1"/>
</dbReference>
<feature type="domain" description="Glycosyl hydrolase family 13 catalytic" evidence="1">
    <location>
        <begin position="81"/>
        <end position="516"/>
    </location>
</feature>
<dbReference type="InterPro" id="IPR006047">
    <property type="entry name" value="GH13_cat_dom"/>
</dbReference>
<dbReference type="Gene3D" id="3.20.20.80">
    <property type="entry name" value="Glycosidases"/>
    <property type="match status" value="1"/>
</dbReference>
<dbReference type="InterPro" id="IPR017853">
    <property type="entry name" value="GH"/>
</dbReference>
<dbReference type="CDD" id="cd11324">
    <property type="entry name" value="AmyAc_Amylosucrase"/>
    <property type="match status" value="1"/>
</dbReference>
<reference evidence="3" key="1">
    <citation type="submission" date="2018-02" db="EMBL/GenBank/DDBJ databases">
        <authorList>
            <person name="Hornung B."/>
        </authorList>
    </citation>
    <scope>NUCLEOTIDE SEQUENCE [LARGE SCALE GENOMIC DNA]</scope>
</reference>
<dbReference type="InterPro" id="IPR055218">
    <property type="entry name" value="Amylosucrase_C"/>
</dbReference>
<dbReference type="EMBL" id="OMOH01000001">
    <property type="protein sequence ID" value="SPF67139.1"/>
    <property type="molecule type" value="Genomic_DNA"/>
</dbReference>
<organism evidence="2 3">
    <name type="scientific">Propionibacterium ruminifibrarum</name>
    <dbReference type="NCBI Taxonomy" id="1962131"/>
    <lineage>
        <taxon>Bacteria</taxon>
        <taxon>Bacillati</taxon>
        <taxon>Actinomycetota</taxon>
        <taxon>Actinomycetes</taxon>
        <taxon>Propionibacteriales</taxon>
        <taxon>Propionibacteriaceae</taxon>
        <taxon>Propionibacterium</taxon>
    </lineage>
</organism>
<evidence type="ECO:0000313" key="3">
    <source>
        <dbReference type="Proteomes" id="UP000265962"/>
    </source>
</evidence>
<protein>
    <submittedName>
        <fullName evidence="2">Glycoside hydrolase superfamily</fullName>
    </submittedName>
</protein>
<evidence type="ECO:0000259" key="1">
    <source>
        <dbReference type="SMART" id="SM00642"/>
    </source>
</evidence>
<dbReference type="InterPro" id="IPR045857">
    <property type="entry name" value="O16G_dom_2"/>
</dbReference>
<dbReference type="RefSeq" id="WP_119714434.1">
    <property type="nucleotide sequence ID" value="NZ_OMOH01000001.1"/>
</dbReference>
<dbReference type="PANTHER" id="PTHR10357">
    <property type="entry name" value="ALPHA-AMYLASE FAMILY MEMBER"/>
    <property type="match status" value="1"/>
</dbReference>